<dbReference type="KEGG" id="ela:UCREL1_2385"/>
<dbReference type="Proteomes" id="UP000012174">
    <property type="component" value="Unassembled WGS sequence"/>
</dbReference>
<dbReference type="Pfam" id="PF11327">
    <property type="entry name" value="Egh16-like"/>
    <property type="match status" value="1"/>
</dbReference>
<organism evidence="3 4">
    <name type="scientific">Eutypa lata (strain UCR-EL1)</name>
    <name type="common">Grapevine dieback disease fungus</name>
    <name type="synonym">Eutypa armeniacae</name>
    <dbReference type="NCBI Taxonomy" id="1287681"/>
    <lineage>
        <taxon>Eukaryota</taxon>
        <taxon>Fungi</taxon>
        <taxon>Dikarya</taxon>
        <taxon>Ascomycota</taxon>
        <taxon>Pezizomycotina</taxon>
        <taxon>Sordariomycetes</taxon>
        <taxon>Xylariomycetidae</taxon>
        <taxon>Xylariales</taxon>
        <taxon>Diatrypaceae</taxon>
        <taxon>Eutypa</taxon>
    </lineage>
</organism>
<keyword evidence="4" id="KW-1185">Reference proteome</keyword>
<dbReference type="AlphaFoldDB" id="M7TKW7"/>
<dbReference type="EMBL" id="KB705830">
    <property type="protein sequence ID" value="EMR70581.1"/>
    <property type="molecule type" value="Genomic_DNA"/>
</dbReference>
<dbReference type="eggNOG" id="ENOG502RWTH">
    <property type="taxonomic scope" value="Eukaryota"/>
</dbReference>
<evidence type="ECO:0000313" key="4">
    <source>
        <dbReference type="Proteomes" id="UP000012174"/>
    </source>
</evidence>
<name>M7TKW7_EUTLA</name>
<evidence type="ECO:0000256" key="1">
    <source>
        <dbReference type="SAM" id="MobiDB-lite"/>
    </source>
</evidence>
<dbReference type="STRING" id="1287681.M7TKW7"/>
<dbReference type="InterPro" id="IPR021476">
    <property type="entry name" value="Egh16-like"/>
</dbReference>
<gene>
    <name evidence="3" type="ORF">UCREL1_2385</name>
</gene>
<feature type="signal peptide" evidence="2">
    <location>
        <begin position="1"/>
        <end position="19"/>
    </location>
</feature>
<evidence type="ECO:0000256" key="2">
    <source>
        <dbReference type="SAM" id="SignalP"/>
    </source>
</evidence>
<feature type="chain" id="PRO_5004085696" evidence="2">
    <location>
        <begin position="20"/>
        <end position="322"/>
    </location>
</feature>
<evidence type="ECO:0000313" key="3">
    <source>
        <dbReference type="EMBL" id="EMR70581.1"/>
    </source>
</evidence>
<dbReference type="HOGENOM" id="CLU_047729_1_1_1"/>
<protein>
    <submittedName>
        <fullName evidence="3">Putative gas1-like protein</fullName>
    </submittedName>
</protein>
<dbReference type="PANTHER" id="PTHR34618:SF3">
    <property type="entry name" value="GEGH 16 PROTEIN"/>
    <property type="match status" value="1"/>
</dbReference>
<reference evidence="4" key="1">
    <citation type="journal article" date="2013" name="Genome Announc.">
        <title>Draft genome sequence of the grapevine dieback fungus Eutypa lata UCR-EL1.</title>
        <authorList>
            <person name="Blanco-Ulate B."/>
            <person name="Rolshausen P.E."/>
            <person name="Cantu D."/>
        </authorList>
    </citation>
    <scope>NUCLEOTIDE SEQUENCE [LARGE SCALE GENOMIC DNA]</scope>
    <source>
        <strain evidence="4">UCR-EL1</strain>
    </source>
</reference>
<feature type="region of interest" description="Disordered" evidence="1">
    <location>
        <begin position="243"/>
        <end position="295"/>
    </location>
</feature>
<proteinExistence type="predicted"/>
<dbReference type="OrthoDB" id="3241054at2759"/>
<feature type="compositionally biased region" description="Low complexity" evidence="1">
    <location>
        <begin position="257"/>
        <end position="289"/>
    </location>
</feature>
<dbReference type="PANTHER" id="PTHR34618">
    <property type="entry name" value="SURFACE PROTEIN MAS1, PUTATIVE-RELATED"/>
    <property type="match status" value="1"/>
</dbReference>
<accession>M7TKW7</accession>
<keyword evidence="2" id="KW-0732">Signal</keyword>
<sequence length="322" mass="33084">MVSWKQAVITSAILAVVQGQGVLLKAQGNKNSPASLSLQVNADDDADANFISDTEIGTNVVNECGRTLAGGNIDIGEQTENALADNQVTQTQAGDNVKVTIRQVNETGAGPYTCDLDLTGNSNGLTGQTKLTVQESDADGNGNIKLSVAMPNDMACIGASTGDVCTVRCRNAESFGGCFAVQQTDTTPSKNTPANIVTAQTLEGITDQVQQNIADLPAAVDGIAGADLDEQGTAVVDSIQAADPSTDGLDEEAIADGDNTGNGNNNNNNNNGNNNNNNNGNGNDNSNSNGNGGNNGFGNGFGGGFFNRFGNNNKRRASFFRA</sequence>
<dbReference type="OMA" id="PADMACI"/>